<dbReference type="InterPro" id="IPR041454">
    <property type="entry name" value="BsuBI/PstI_N"/>
</dbReference>
<dbReference type="Pfam" id="PF17728">
    <property type="entry name" value="BsuBI_PstI_RE_N"/>
    <property type="match status" value="1"/>
</dbReference>
<feature type="domain" description="BsuBI/PstI restriction endonuclease HTH" evidence="2">
    <location>
        <begin position="23"/>
        <end position="163"/>
    </location>
</feature>
<dbReference type="InterPro" id="IPR041962">
    <property type="entry name" value="BsuBI/PstI_N_sf"/>
</dbReference>
<dbReference type="GO" id="GO:0000287">
    <property type="term" value="F:magnesium ion binding"/>
    <property type="evidence" value="ECO:0007669"/>
    <property type="project" value="InterPro"/>
</dbReference>
<evidence type="ECO:0000313" key="4">
    <source>
        <dbReference type="Proteomes" id="UP000184488"/>
    </source>
</evidence>
<dbReference type="InterPro" id="IPR009528">
    <property type="entry name" value="Restrct_endonuc_II_BsuBI_C"/>
</dbReference>
<dbReference type="GO" id="GO:0009307">
    <property type="term" value="P:DNA restriction-modification system"/>
    <property type="evidence" value="ECO:0007669"/>
    <property type="project" value="InterPro"/>
</dbReference>
<evidence type="ECO:0000259" key="1">
    <source>
        <dbReference type="Pfam" id="PF06616"/>
    </source>
</evidence>
<dbReference type="AlphaFoldDB" id="A0A1M6G9S0"/>
<name>A0A1M6G9S0_9FLAO</name>
<reference evidence="4" key="1">
    <citation type="submission" date="2016-11" db="EMBL/GenBank/DDBJ databases">
        <authorList>
            <person name="Varghese N."/>
            <person name="Submissions S."/>
        </authorList>
    </citation>
    <scope>NUCLEOTIDE SEQUENCE [LARGE SCALE GENOMIC DNA]</scope>
    <source>
        <strain evidence="4">DSM 18829</strain>
    </source>
</reference>
<keyword evidence="4" id="KW-1185">Reference proteome</keyword>
<proteinExistence type="predicted"/>
<protein>
    <submittedName>
        <fullName evidence="3">Type II restriction enzyme</fullName>
    </submittedName>
</protein>
<dbReference type="GO" id="GO:0003677">
    <property type="term" value="F:DNA binding"/>
    <property type="evidence" value="ECO:0007669"/>
    <property type="project" value="InterPro"/>
</dbReference>
<evidence type="ECO:0000313" key="3">
    <source>
        <dbReference type="EMBL" id="SHJ06624.1"/>
    </source>
</evidence>
<dbReference type="EMBL" id="FQZI01000005">
    <property type="protein sequence ID" value="SHJ06624.1"/>
    <property type="molecule type" value="Genomic_DNA"/>
</dbReference>
<dbReference type="RefSeq" id="WP_073311826.1">
    <property type="nucleotide sequence ID" value="NZ_FQZI01000005.1"/>
</dbReference>
<dbReference type="OrthoDB" id="9798907at2"/>
<accession>A0A1M6G9S0</accession>
<dbReference type="InterPro" id="IPR041963">
    <property type="entry name" value="BsuBI/PstI_C_sf"/>
</dbReference>
<organism evidence="3 4">
    <name type="scientific">Flavobacterium terrae</name>
    <dbReference type="NCBI Taxonomy" id="415425"/>
    <lineage>
        <taxon>Bacteria</taxon>
        <taxon>Pseudomonadati</taxon>
        <taxon>Bacteroidota</taxon>
        <taxon>Flavobacteriia</taxon>
        <taxon>Flavobacteriales</taxon>
        <taxon>Flavobacteriaceae</taxon>
        <taxon>Flavobacterium</taxon>
    </lineage>
</organism>
<dbReference type="STRING" id="415425.SAMN05444363_2486"/>
<feature type="domain" description="BsuBI/PstI restriction endonuclease" evidence="1">
    <location>
        <begin position="176"/>
        <end position="328"/>
    </location>
</feature>
<dbReference type="Proteomes" id="UP000184488">
    <property type="component" value="Unassembled WGS sequence"/>
</dbReference>
<dbReference type="GO" id="GO:0009036">
    <property type="term" value="F:type II site-specific deoxyribonuclease activity"/>
    <property type="evidence" value="ECO:0007669"/>
    <property type="project" value="InterPro"/>
</dbReference>
<sequence>MKQYISPDNSKTFSEKAPQVQELINTTLYILDTFGIPLDATPRRLERMAIAFLASGDIKKIADFKKAKDLNSGYALKTRDIIIYVNKHFGENISSGSYDDIRRKDLKLLTVAEVVLQSSPNSATNDSTRGYSINPTYAELIRNFGSKDWKKMVSEKLKNIEPLSKKLKREREIAKVNVTLPSGGELTFSAGEHNDLQKAIIEDFLPRYGHGAEVLYVGDTSDKYLYLEKEKLEELNFFEISHEELPDVIAYSKKKNWLYLIEAVHSSGPISELRLIQLQKLTKDCKADIVYVTAFLNRPKFRQFMTDIAWETEVWIADNPDHLVHFNGDKFLGPYKPE</sequence>
<gene>
    <name evidence="3" type="ORF">SAMN05444363_2486</name>
</gene>
<dbReference type="Gene3D" id="1.10.10.1820">
    <property type="entry name" value="BsuBI/PstI restriction endonuclease-like"/>
    <property type="match status" value="1"/>
</dbReference>
<dbReference type="Pfam" id="PF06616">
    <property type="entry name" value="BsuBI_PstI_RE"/>
    <property type="match status" value="1"/>
</dbReference>
<evidence type="ECO:0000259" key="2">
    <source>
        <dbReference type="Pfam" id="PF17728"/>
    </source>
</evidence>
<dbReference type="Gene3D" id="3.40.1350.80">
    <property type="match status" value="1"/>
</dbReference>